<name>A0ABD3ICW0_9MARC</name>
<evidence type="ECO:0000313" key="1">
    <source>
        <dbReference type="EMBL" id="KAL3701492.1"/>
    </source>
</evidence>
<protein>
    <submittedName>
        <fullName evidence="1">Uncharacterized protein</fullName>
    </submittedName>
</protein>
<comment type="caution">
    <text evidence="1">The sequence shown here is derived from an EMBL/GenBank/DDBJ whole genome shotgun (WGS) entry which is preliminary data.</text>
</comment>
<gene>
    <name evidence="1" type="ORF">R1sor_019514</name>
</gene>
<keyword evidence="2" id="KW-1185">Reference proteome</keyword>
<dbReference type="AlphaFoldDB" id="A0ABD3ICW0"/>
<accession>A0ABD3ICW0</accession>
<organism evidence="1 2">
    <name type="scientific">Riccia sorocarpa</name>
    <dbReference type="NCBI Taxonomy" id="122646"/>
    <lineage>
        <taxon>Eukaryota</taxon>
        <taxon>Viridiplantae</taxon>
        <taxon>Streptophyta</taxon>
        <taxon>Embryophyta</taxon>
        <taxon>Marchantiophyta</taxon>
        <taxon>Marchantiopsida</taxon>
        <taxon>Marchantiidae</taxon>
        <taxon>Marchantiales</taxon>
        <taxon>Ricciaceae</taxon>
        <taxon>Riccia</taxon>
    </lineage>
</organism>
<sequence>MIPGVPQEPEKELNKALSLLEGAKEYNIDISVEGLRRLVDFPAVGDCAKIVKPSVIEKAFFDHCGQKHKKEAWKVIAPWFSFNVNNAQPRSEDWVVDDFRRETNSH</sequence>
<dbReference type="EMBL" id="JBJQOH010000001">
    <property type="protein sequence ID" value="KAL3701492.1"/>
    <property type="molecule type" value="Genomic_DNA"/>
</dbReference>
<evidence type="ECO:0000313" key="2">
    <source>
        <dbReference type="Proteomes" id="UP001633002"/>
    </source>
</evidence>
<reference evidence="1 2" key="1">
    <citation type="submission" date="2024-09" db="EMBL/GenBank/DDBJ databases">
        <title>Chromosome-scale assembly of Riccia sorocarpa.</title>
        <authorList>
            <person name="Paukszto L."/>
        </authorList>
    </citation>
    <scope>NUCLEOTIDE SEQUENCE [LARGE SCALE GENOMIC DNA]</scope>
    <source>
        <strain evidence="1">LP-2024</strain>
        <tissue evidence="1">Aerial parts of the thallus</tissue>
    </source>
</reference>
<dbReference type="Proteomes" id="UP001633002">
    <property type="component" value="Unassembled WGS sequence"/>
</dbReference>
<proteinExistence type="predicted"/>